<dbReference type="Proteomes" id="UP000019141">
    <property type="component" value="Unassembled WGS sequence"/>
</dbReference>
<evidence type="ECO:0000256" key="2">
    <source>
        <dbReference type="ARBA" id="ARBA00022670"/>
    </source>
</evidence>
<dbReference type="InterPro" id="IPR000209">
    <property type="entry name" value="Peptidase_S8/S53_dom"/>
</dbReference>
<dbReference type="AlphaFoldDB" id="W4L8X9"/>
<evidence type="ECO:0000313" key="9">
    <source>
        <dbReference type="Proteomes" id="UP000019141"/>
    </source>
</evidence>
<protein>
    <recommendedName>
        <fullName evidence="7">Peptidase S8/S53 domain-containing protein</fullName>
    </recommendedName>
</protein>
<keyword evidence="2" id="KW-0645">Protease</keyword>
<evidence type="ECO:0000256" key="6">
    <source>
        <dbReference type="SAM" id="Phobius"/>
    </source>
</evidence>
<dbReference type="InterPro" id="IPR050131">
    <property type="entry name" value="Peptidase_S8_subtilisin-like"/>
</dbReference>
<evidence type="ECO:0000259" key="7">
    <source>
        <dbReference type="Pfam" id="PF00082"/>
    </source>
</evidence>
<keyword evidence="6" id="KW-0472">Membrane</keyword>
<reference evidence="8 9" key="1">
    <citation type="journal article" date="2014" name="Nature">
        <title>An environmental bacterial taxon with a large and distinct metabolic repertoire.</title>
        <authorList>
            <person name="Wilson M.C."/>
            <person name="Mori T."/>
            <person name="Ruckert C."/>
            <person name="Uria A.R."/>
            <person name="Helf M.J."/>
            <person name="Takada K."/>
            <person name="Gernert C."/>
            <person name="Steffens U.A."/>
            <person name="Heycke N."/>
            <person name="Schmitt S."/>
            <person name="Rinke C."/>
            <person name="Helfrich E.J."/>
            <person name="Brachmann A.O."/>
            <person name="Gurgui C."/>
            <person name="Wakimoto T."/>
            <person name="Kracht M."/>
            <person name="Crusemann M."/>
            <person name="Hentschel U."/>
            <person name="Abe I."/>
            <person name="Matsunaga S."/>
            <person name="Kalinowski J."/>
            <person name="Takeyama H."/>
            <person name="Piel J."/>
        </authorList>
    </citation>
    <scope>NUCLEOTIDE SEQUENCE [LARGE SCALE GENOMIC DNA]</scope>
    <source>
        <strain evidence="9">TSY1</strain>
    </source>
</reference>
<evidence type="ECO:0000256" key="1">
    <source>
        <dbReference type="ARBA" id="ARBA00011073"/>
    </source>
</evidence>
<dbReference type="PROSITE" id="PS51892">
    <property type="entry name" value="SUBTILASE"/>
    <property type="match status" value="1"/>
</dbReference>
<proteinExistence type="inferred from homology"/>
<comment type="caution">
    <text evidence="8">The sequence shown here is derived from an EMBL/GenBank/DDBJ whole genome shotgun (WGS) entry which is preliminary data.</text>
</comment>
<keyword evidence="4" id="KW-0720">Serine protease</keyword>
<comment type="caution">
    <text evidence="5">Lacks conserved residue(s) required for the propagation of feature annotation.</text>
</comment>
<accession>W4L8X9</accession>
<dbReference type="Pfam" id="PF00082">
    <property type="entry name" value="Peptidase_S8"/>
    <property type="match status" value="1"/>
</dbReference>
<evidence type="ECO:0000313" key="8">
    <source>
        <dbReference type="EMBL" id="ETW94329.1"/>
    </source>
</evidence>
<gene>
    <name evidence="8" type="ORF">ETSY1_35370</name>
</gene>
<dbReference type="PROSITE" id="PS00138">
    <property type="entry name" value="SUBTILASE_SER"/>
    <property type="match status" value="1"/>
</dbReference>
<dbReference type="PANTHER" id="PTHR43806">
    <property type="entry name" value="PEPTIDASE S8"/>
    <property type="match status" value="1"/>
</dbReference>
<dbReference type="InterPro" id="IPR023828">
    <property type="entry name" value="Peptidase_S8_Ser-AS"/>
</dbReference>
<dbReference type="GO" id="GO:0004252">
    <property type="term" value="F:serine-type endopeptidase activity"/>
    <property type="evidence" value="ECO:0007669"/>
    <property type="project" value="InterPro"/>
</dbReference>
<dbReference type="Gene3D" id="3.40.50.200">
    <property type="entry name" value="Peptidase S8/S53 domain"/>
    <property type="match status" value="1"/>
</dbReference>
<keyword evidence="6" id="KW-0812">Transmembrane</keyword>
<dbReference type="PANTHER" id="PTHR43806:SF11">
    <property type="entry name" value="CEREVISIN-RELATED"/>
    <property type="match status" value="1"/>
</dbReference>
<keyword evidence="6" id="KW-1133">Transmembrane helix</keyword>
<keyword evidence="3" id="KW-0378">Hydrolase</keyword>
<comment type="similarity">
    <text evidence="1 5">Belongs to the peptidase S8 family.</text>
</comment>
<evidence type="ECO:0000256" key="3">
    <source>
        <dbReference type="ARBA" id="ARBA00022801"/>
    </source>
</evidence>
<sequence>METDETSRLPHPLHFLWAALLAIGFLGLVVLILPEPSSMSPQHQDEPSAPRQHVLVLLVDSTDHVDAHGEHVRSVIQRFCSACEVRHINVHGNMSTARLQLALKEVREIIRGVEPSTTVIVNLSWGTYAYNAAMHEVIRSLHQLGAVMIASAGNDNTSKPFYPAAFDEVLGICSSSRYRKTKAAYSNFGSWVSLCAPGLHYVSQPLEHVGIASGTSFASPMVSGVLGQHLLDAPCATPGQGKQALLRTADPFPDATPNIAIGRLNREAAAHYLNTLYGCQVQPTIGMRVLKTLRRVSSNVALFFGLLVYAVVSIFAFPFLFAYLIERVRLRAEQQLNRVIQMAYTESAAYRSQRLDTLKQRCGKSGRLRHREATELAALLHAQHLFDEPCGWCEGQQLILSSEALSSAASLFEDQPLSICVRCGLKPEASTLSL</sequence>
<name>W4L8X9_ENTF1</name>
<feature type="domain" description="Peptidase S8/S53" evidence="7">
    <location>
        <begin position="100"/>
        <end position="256"/>
    </location>
</feature>
<evidence type="ECO:0000256" key="4">
    <source>
        <dbReference type="ARBA" id="ARBA00022825"/>
    </source>
</evidence>
<keyword evidence="9" id="KW-1185">Reference proteome</keyword>
<feature type="transmembrane region" description="Helical" evidence="6">
    <location>
        <begin position="300"/>
        <end position="325"/>
    </location>
</feature>
<dbReference type="GO" id="GO:0006508">
    <property type="term" value="P:proteolysis"/>
    <property type="evidence" value="ECO:0007669"/>
    <property type="project" value="UniProtKB-KW"/>
</dbReference>
<dbReference type="EMBL" id="AZHW01001082">
    <property type="protein sequence ID" value="ETW94329.1"/>
    <property type="molecule type" value="Genomic_DNA"/>
</dbReference>
<organism evidence="8 9">
    <name type="scientific">Entotheonella factor</name>
    <dbReference type="NCBI Taxonomy" id="1429438"/>
    <lineage>
        <taxon>Bacteria</taxon>
        <taxon>Pseudomonadati</taxon>
        <taxon>Nitrospinota/Tectimicrobiota group</taxon>
        <taxon>Candidatus Tectimicrobiota</taxon>
        <taxon>Candidatus Entotheonellia</taxon>
        <taxon>Candidatus Entotheonellales</taxon>
        <taxon>Candidatus Entotheonellaceae</taxon>
        <taxon>Candidatus Entotheonella</taxon>
    </lineage>
</organism>
<feature type="transmembrane region" description="Helical" evidence="6">
    <location>
        <begin position="15"/>
        <end position="33"/>
    </location>
</feature>
<dbReference type="HOGENOM" id="CLU_629604_0_0_7"/>
<dbReference type="InterPro" id="IPR036852">
    <property type="entry name" value="Peptidase_S8/S53_dom_sf"/>
</dbReference>
<dbReference type="SUPFAM" id="SSF52743">
    <property type="entry name" value="Subtilisin-like"/>
    <property type="match status" value="1"/>
</dbReference>
<evidence type="ECO:0000256" key="5">
    <source>
        <dbReference type="PROSITE-ProRule" id="PRU01240"/>
    </source>
</evidence>